<feature type="region of interest" description="Disordered" evidence="6">
    <location>
        <begin position="99"/>
        <end position="119"/>
    </location>
</feature>
<feature type="site" description="Electron transfer via tryptophanyl radical" evidence="5">
    <location>
        <position position="922"/>
    </location>
</feature>
<feature type="region of interest" description="Disordered" evidence="6">
    <location>
        <begin position="56"/>
        <end position="85"/>
    </location>
</feature>
<dbReference type="Gene3D" id="1.10.579.10">
    <property type="entry name" value="DNA Cyclobutane Dipyrimidine Photolyase, subunit A, domain 3"/>
    <property type="match status" value="1"/>
</dbReference>
<dbReference type="GO" id="GO:0005737">
    <property type="term" value="C:cytoplasm"/>
    <property type="evidence" value="ECO:0007669"/>
    <property type="project" value="TreeGrafter"/>
</dbReference>
<keyword evidence="2 4" id="KW-0285">Flavoprotein</keyword>
<name>A0A8T9CEE9_9HELO</name>
<feature type="region of interest" description="Disordered" evidence="6">
    <location>
        <begin position="366"/>
        <end position="385"/>
    </location>
</feature>
<comment type="similarity">
    <text evidence="1">Belongs to the DNA photolyase class-1 family.</text>
</comment>
<dbReference type="InterPro" id="IPR005101">
    <property type="entry name" value="Cryptochr/Photolyase_FAD-bd"/>
</dbReference>
<dbReference type="EMBL" id="QGMK01000172">
    <property type="protein sequence ID" value="TVY83616.1"/>
    <property type="molecule type" value="Genomic_DNA"/>
</dbReference>
<dbReference type="InterPro" id="IPR021858">
    <property type="entry name" value="Fun_TF"/>
</dbReference>
<dbReference type="PANTHER" id="PTHR11455:SF9">
    <property type="entry name" value="CRYPTOCHROME CIRCADIAN CLOCK 5 ISOFORM X1"/>
    <property type="match status" value="1"/>
</dbReference>
<evidence type="ECO:0000313" key="8">
    <source>
        <dbReference type="EMBL" id="TVY83616.1"/>
    </source>
</evidence>
<dbReference type="SUPFAM" id="SSF48173">
    <property type="entry name" value="Cryptochrome/photolyase FAD-binding domain"/>
    <property type="match status" value="1"/>
</dbReference>
<dbReference type="AlphaFoldDB" id="A0A8T9CEE9"/>
<dbReference type="Pfam" id="PF11951">
    <property type="entry name" value="Fungal_trans_2"/>
    <property type="match status" value="1"/>
</dbReference>
<dbReference type="SUPFAM" id="SSF52425">
    <property type="entry name" value="Cryptochrome/photolyase, N-terminal domain"/>
    <property type="match status" value="1"/>
</dbReference>
<comment type="caution">
    <text evidence="8">The sequence shown here is derived from an EMBL/GenBank/DDBJ whole genome shotgun (WGS) entry which is preliminary data.</text>
</comment>
<protein>
    <submittedName>
        <fullName evidence="8">Cryptochrome-1</fullName>
    </submittedName>
</protein>
<dbReference type="InterPro" id="IPR002081">
    <property type="entry name" value="Cryptochrome/DNA_photolyase_1"/>
</dbReference>
<reference evidence="8 9" key="1">
    <citation type="submission" date="2018-05" db="EMBL/GenBank/DDBJ databases">
        <title>Genome sequencing and assembly of the regulated plant pathogen Lachnellula willkommii and related sister species for the development of diagnostic species identification markers.</title>
        <authorList>
            <person name="Giroux E."/>
            <person name="Bilodeau G."/>
        </authorList>
    </citation>
    <scope>NUCLEOTIDE SEQUENCE [LARGE SCALE GENOMIC DNA]</scope>
    <source>
        <strain evidence="8 9">CBS 268.59</strain>
    </source>
</reference>
<feature type="region of interest" description="Disordered" evidence="6">
    <location>
        <begin position="1140"/>
        <end position="1160"/>
    </location>
</feature>
<feature type="region of interest" description="Disordered" evidence="6">
    <location>
        <begin position="137"/>
        <end position="169"/>
    </location>
</feature>
<evidence type="ECO:0000256" key="4">
    <source>
        <dbReference type="PIRSR" id="PIRSR602081-1"/>
    </source>
</evidence>
<feature type="site" description="Electron transfer via tryptophanyl radical" evidence="5">
    <location>
        <position position="991"/>
    </location>
</feature>
<dbReference type="PROSITE" id="PS51645">
    <property type="entry name" value="PHR_CRY_ALPHA_BETA"/>
    <property type="match status" value="1"/>
</dbReference>
<dbReference type="Gene3D" id="1.25.40.80">
    <property type="match status" value="1"/>
</dbReference>
<evidence type="ECO:0000313" key="9">
    <source>
        <dbReference type="Proteomes" id="UP000469558"/>
    </source>
</evidence>
<evidence type="ECO:0000256" key="6">
    <source>
        <dbReference type="SAM" id="MobiDB-lite"/>
    </source>
</evidence>
<keyword evidence="3 4" id="KW-0274">FAD</keyword>
<dbReference type="InterPro" id="IPR036155">
    <property type="entry name" value="Crypto/Photolyase_N_sf"/>
</dbReference>
<gene>
    <name evidence="8" type="primary">CRY1</name>
    <name evidence="8" type="ORF">LSUE1_G000973</name>
</gene>
<dbReference type="OrthoDB" id="435881at2759"/>
<feature type="binding site" evidence="4">
    <location>
        <begin position="890"/>
        <end position="897"/>
    </location>
    <ligand>
        <name>FAD</name>
        <dbReference type="ChEBI" id="CHEBI:57692"/>
    </ligand>
</feature>
<evidence type="ECO:0000256" key="3">
    <source>
        <dbReference type="ARBA" id="ARBA00022827"/>
    </source>
</evidence>
<evidence type="ECO:0000256" key="1">
    <source>
        <dbReference type="ARBA" id="ARBA00005862"/>
    </source>
</evidence>
<dbReference type="Proteomes" id="UP000469558">
    <property type="component" value="Unassembled WGS sequence"/>
</dbReference>
<dbReference type="Gene3D" id="3.40.50.620">
    <property type="entry name" value="HUPs"/>
    <property type="match status" value="1"/>
</dbReference>
<feature type="compositionally biased region" description="Polar residues" evidence="6">
    <location>
        <begin position="137"/>
        <end position="146"/>
    </location>
</feature>
<dbReference type="InterPro" id="IPR014729">
    <property type="entry name" value="Rossmann-like_a/b/a_fold"/>
</dbReference>
<dbReference type="GO" id="GO:0071949">
    <property type="term" value="F:FAD binding"/>
    <property type="evidence" value="ECO:0007669"/>
    <property type="project" value="TreeGrafter"/>
</dbReference>
<dbReference type="PANTHER" id="PTHR11455">
    <property type="entry name" value="CRYPTOCHROME"/>
    <property type="match status" value="1"/>
</dbReference>
<dbReference type="Pfam" id="PF03441">
    <property type="entry name" value="FAD_binding_7"/>
    <property type="match status" value="1"/>
</dbReference>
<dbReference type="GO" id="GO:0003904">
    <property type="term" value="F:deoxyribodipyrimidine photo-lyase activity"/>
    <property type="evidence" value="ECO:0007669"/>
    <property type="project" value="TreeGrafter"/>
</dbReference>
<dbReference type="InterPro" id="IPR006050">
    <property type="entry name" value="DNA_photolyase_N"/>
</dbReference>
<feature type="region of interest" description="Disordered" evidence="6">
    <location>
        <begin position="1"/>
        <end position="25"/>
    </location>
</feature>
<dbReference type="GO" id="GO:0043153">
    <property type="term" value="P:entrainment of circadian clock by photoperiod"/>
    <property type="evidence" value="ECO:0007669"/>
    <property type="project" value="TreeGrafter"/>
</dbReference>
<keyword evidence="9" id="KW-1185">Reference proteome</keyword>
<feature type="binding site" evidence="4">
    <location>
        <begin position="848"/>
        <end position="852"/>
    </location>
    <ligand>
        <name>FAD</name>
        <dbReference type="ChEBI" id="CHEBI:57692"/>
    </ligand>
</feature>
<feature type="domain" description="Photolyase/cryptochrome alpha/beta" evidence="7">
    <location>
        <begin position="568"/>
        <end position="708"/>
    </location>
</feature>
<feature type="site" description="Electron transfer via tryptophanyl radical" evidence="5">
    <location>
        <position position="1014"/>
    </location>
</feature>
<dbReference type="Pfam" id="PF00875">
    <property type="entry name" value="DNA_photolyase"/>
    <property type="match status" value="1"/>
</dbReference>
<evidence type="ECO:0000256" key="5">
    <source>
        <dbReference type="PIRSR" id="PIRSR602081-2"/>
    </source>
</evidence>
<evidence type="ECO:0000256" key="2">
    <source>
        <dbReference type="ARBA" id="ARBA00022630"/>
    </source>
</evidence>
<dbReference type="GO" id="GO:0003677">
    <property type="term" value="F:DNA binding"/>
    <property type="evidence" value="ECO:0007669"/>
    <property type="project" value="TreeGrafter"/>
</dbReference>
<proteinExistence type="inferred from homology"/>
<evidence type="ECO:0000259" key="7">
    <source>
        <dbReference type="PROSITE" id="PS51645"/>
    </source>
</evidence>
<dbReference type="InterPro" id="IPR036134">
    <property type="entry name" value="Crypto/Photolyase_FAD-like_sf"/>
</dbReference>
<comment type="cofactor">
    <cofactor evidence="4">
        <name>FAD</name>
        <dbReference type="ChEBI" id="CHEBI:57692"/>
    </cofactor>
    <text evidence="4">Binds 1 FAD per subunit.</text>
</comment>
<sequence length="1169" mass="130379">MSPKIPAPKPTAAGTTSGKPAARDPYEFRFVEMGEPSGGCDKDSRSIVRAHVMRDSYIKRKQRTHRESLPSLISAPPKSDNNSQQKFRFKLGPQGLQEVKKGRRRTKNVPPNDSLPVTIIASGNPQDQVAVYNPTSFPQKSVSPSTPHGKLTPKLVHSRDTSISDGLSASPVSQHSQVIAKPLSLPAIIGSGALDPFSTLPTLISPRTEILLFHAHRGVLSSRIMGRLRREWLQLATQDTAMFHIALSHYAGNYGLARHENDPVEALRFRMEAMSIMNQRLENFDKALTDGSIGTVASLSSYEATNGDTAVFQTHMEGLKELVKLRGGLQAGLNQYTRRLVLWADLNCANALGGTPVFELSEYTDLLPPSPATSPPADQQLEHPPPFEEIGNILSDLKLIDPSLVDLFMLLRDLAELDQGSPKSAEDFNAIRDSDKLLLAEVTLLALSKNPSSSKLLTSTCMAAIIFLDKHLRGITFNARIMERFVARLQVSMNDVLSIISPFEIDVKTARIMLWILYVGGVAAEEKIERAWFVTHLSYICDSLQLNNWKDAKQILESFLWPLEWETDRARLWEEVDRDRATTSQLLTEQDYLDNLALDLHPEAFWPIWTWDPHYVYRARVGVNRWQFLIDCQNDLSKSITKLNPNSKLFLMREAPQTLFPKLFKAWKITHLVFEKDTDAYARDRDAVVMEAAKEAGVEVIVRSGRTLWDSDELVKKNGGKPTMTISQVQTAGPKIGPVPKPIPTPTSIPDPGETALDFEQEAPEQAPDVNEKYRNEKEKSYSKIAGPNNDFAVPTLSELGFPPATTPHRGGETVALQSLSQTMSNTKYTATFQKPKTAPTDFSPQSTTLLSPHLHFGTLSVRQFYWAVQDVLSEYKGKASEPPTSLIGQLLFRDMYFGAQAALGHSFSHAAGNPKCRFIPWHPTSDSSTLTSSGPGSEAEAMLHRWTHGLTGFPWIDALMRQLRQEGWIHHLGRHAVACFLTRGGCYISWEAGAAVFAELLIDHEEACNIGNWQWLSCTAFFSQYYRCYSPIAFGKGWDKSGAFVRRYVPELKDMGDKWIYEPWKAPIADLKKAGVRIEGDGEGRGEGVYPKPMFDFPERRDFCLKQMKEAYTVGLYGDDPRVLDGSWEGLIEGAEAKDQKGTGIQKDGKRKAKGQPTLDALFKKAKT</sequence>
<accession>A0A8T9CEE9</accession>
<dbReference type="GO" id="GO:0005634">
    <property type="term" value="C:nucleus"/>
    <property type="evidence" value="ECO:0007669"/>
    <property type="project" value="TreeGrafter"/>
</dbReference>
<organism evidence="8 9">
    <name type="scientific">Lachnellula suecica</name>
    <dbReference type="NCBI Taxonomy" id="602035"/>
    <lineage>
        <taxon>Eukaryota</taxon>
        <taxon>Fungi</taxon>
        <taxon>Dikarya</taxon>
        <taxon>Ascomycota</taxon>
        <taxon>Pezizomycotina</taxon>
        <taxon>Leotiomycetes</taxon>
        <taxon>Helotiales</taxon>
        <taxon>Lachnaceae</taxon>
        <taxon>Lachnellula</taxon>
    </lineage>
</organism>
<dbReference type="GO" id="GO:0032922">
    <property type="term" value="P:circadian regulation of gene expression"/>
    <property type="evidence" value="ECO:0007669"/>
    <property type="project" value="TreeGrafter"/>
</dbReference>